<reference evidence="1 2" key="1">
    <citation type="submission" date="2024-07" db="EMBL/GenBank/DDBJ databases">
        <title>The genome sequence of type strain Sediminicola arcticus GDMCC 1.2805.</title>
        <authorList>
            <person name="Liu Y."/>
        </authorList>
    </citation>
    <scope>NUCLEOTIDE SEQUENCE [LARGE SCALE GENOMIC DNA]</scope>
    <source>
        <strain evidence="1 2">GDMCC 1.2805</strain>
    </source>
</reference>
<evidence type="ECO:0000313" key="1">
    <source>
        <dbReference type="EMBL" id="MET6989178.1"/>
    </source>
</evidence>
<dbReference type="Proteomes" id="UP001549799">
    <property type="component" value="Unassembled WGS sequence"/>
</dbReference>
<dbReference type="EMBL" id="JBEXAE010000001">
    <property type="protein sequence ID" value="MET6989178.1"/>
    <property type="molecule type" value="Genomic_DNA"/>
</dbReference>
<name>A0ABV2SPU4_9FLAO</name>
<comment type="caution">
    <text evidence="1">The sequence shown here is derived from an EMBL/GenBank/DDBJ whole genome shotgun (WGS) entry which is preliminary data.</text>
</comment>
<dbReference type="RefSeq" id="WP_354613546.1">
    <property type="nucleotide sequence ID" value="NZ_JBEXAE010000001.1"/>
</dbReference>
<evidence type="ECO:0000313" key="2">
    <source>
        <dbReference type="Proteomes" id="UP001549799"/>
    </source>
</evidence>
<gene>
    <name evidence="1" type="ORF">ABXZ36_00790</name>
</gene>
<keyword evidence="2" id="KW-1185">Reference proteome</keyword>
<sequence length="167" mass="20009">MKNLQFLNFVDELNKPRLLRKGFTKKRKSKFSISDERINDIYDTYFSPIIIKENKFTTRVSENDFDEILYLLRVYFKVWVEIDNREITIYQDFPERFKIIKEVNKENHWFTPKTISIGTIMHFSKDHYGIVNFMNGLPMSETASPKSSLVLTPILQINYSFIKPMYN</sequence>
<proteinExistence type="predicted"/>
<organism evidence="1 2">
    <name type="scientific">Sediminicola arcticus</name>
    <dbReference type="NCBI Taxonomy" id="1574308"/>
    <lineage>
        <taxon>Bacteria</taxon>
        <taxon>Pseudomonadati</taxon>
        <taxon>Bacteroidota</taxon>
        <taxon>Flavobacteriia</taxon>
        <taxon>Flavobacteriales</taxon>
        <taxon>Flavobacteriaceae</taxon>
        <taxon>Sediminicola</taxon>
    </lineage>
</organism>
<protein>
    <submittedName>
        <fullName evidence="1">Uncharacterized protein</fullName>
    </submittedName>
</protein>
<accession>A0ABV2SPU4</accession>